<dbReference type="GO" id="GO:0016592">
    <property type="term" value="C:mediator complex"/>
    <property type="evidence" value="ECO:0007669"/>
    <property type="project" value="TreeGrafter"/>
</dbReference>
<dbReference type="OrthoDB" id="9982951at2759"/>
<evidence type="ECO:0000256" key="2">
    <source>
        <dbReference type="ARBA" id="ARBA00010222"/>
    </source>
</evidence>
<comment type="subcellular location">
    <subcellularLocation>
        <location evidence="1">Nucleus</location>
    </subcellularLocation>
</comment>
<name>S8DVN6_9LAMI</name>
<evidence type="ECO:0000313" key="8">
    <source>
        <dbReference type="Proteomes" id="UP000015453"/>
    </source>
</evidence>
<dbReference type="AlphaFoldDB" id="S8DVN6"/>
<dbReference type="Pfam" id="PF11573">
    <property type="entry name" value="Med23"/>
    <property type="match status" value="1"/>
</dbReference>
<keyword evidence="5" id="KW-0539">Nucleus</keyword>
<evidence type="ECO:0000256" key="6">
    <source>
        <dbReference type="SAM" id="MobiDB-lite"/>
    </source>
</evidence>
<proteinExistence type="inferred from homology"/>
<dbReference type="GO" id="GO:0010628">
    <property type="term" value="P:positive regulation of gene expression"/>
    <property type="evidence" value="ECO:0007669"/>
    <property type="project" value="TreeGrafter"/>
</dbReference>
<organism evidence="7 8">
    <name type="scientific">Genlisea aurea</name>
    <dbReference type="NCBI Taxonomy" id="192259"/>
    <lineage>
        <taxon>Eukaryota</taxon>
        <taxon>Viridiplantae</taxon>
        <taxon>Streptophyta</taxon>
        <taxon>Embryophyta</taxon>
        <taxon>Tracheophyta</taxon>
        <taxon>Spermatophyta</taxon>
        <taxon>Magnoliopsida</taxon>
        <taxon>eudicotyledons</taxon>
        <taxon>Gunneridae</taxon>
        <taxon>Pentapetalae</taxon>
        <taxon>asterids</taxon>
        <taxon>lamiids</taxon>
        <taxon>Lamiales</taxon>
        <taxon>Lentibulariaceae</taxon>
        <taxon>Genlisea</taxon>
    </lineage>
</organism>
<keyword evidence="8" id="KW-1185">Reference proteome</keyword>
<keyword evidence="4" id="KW-0804">Transcription</keyword>
<evidence type="ECO:0000256" key="5">
    <source>
        <dbReference type="ARBA" id="ARBA00023242"/>
    </source>
</evidence>
<dbReference type="PANTHER" id="PTHR12691">
    <property type="entry name" value="MEDIATOR OF RNA POLYMERASE II TRANSCRIPTION SUBUNIT 23"/>
    <property type="match status" value="1"/>
</dbReference>
<gene>
    <name evidence="7" type="ORF">M569_10807</name>
</gene>
<dbReference type="EMBL" id="AUSU01005128">
    <property type="protein sequence ID" value="EPS63972.1"/>
    <property type="molecule type" value="Genomic_DNA"/>
</dbReference>
<sequence>GRVLREFSPEEVTANMYTMVDVLLHHFSLELQRGRSVQDIMLKAYTNLAFFIWTHELLPLDILLLALTDRDDDPHALEIVINILCSKELPQRVKLYLVNRGQPDHWMFSGTFKRCDLQKSLGNHLSWRERYPVFFDDMAARLLPVIPLIIYRLIENDRFDKADEVLRIYSTFLQCYPLVFTFVRDILAYFYGHLPVKLIHQLLNVLSTKKVPFSESFSQRVVPVCPPLDYFATILLGLVDHVIPPLGTSYRSAQFGDPSSGPSQASPCKGPVASPPTNSVAPEGQTPFYQIQDPGTYTQLILETAVIEILSLPVPAIEIVRSLVEIVVHIQPTLVQSSSGLQPSSASQCCVLPTSPSGGSSDSTANRTSSSSVPGLSGSNFVWRSAYTFQQLSCLLIQACGLLLAQLPSEFHAQLYAETARAIKESCWLCDGPDRQLDSAVCYALLDPTWAAQDDTSTSIGNVVALLHAFFGNLPLEWMEGSTVVINHLRPVTSVAGLRIAFRILSPLLHRLVNAHNLFMKALTALLNVVTDVFGRNNSSQSNGVVAEASEIVDIIDFLHHIVHYDGQGGPVQGNSKPRADVIALIGRIAENWRPDLYHLVIHLTPDPNSSIYAAAAAAAAAVSHPKFINNSS</sequence>
<keyword evidence="3" id="KW-0805">Transcription regulation</keyword>
<evidence type="ECO:0000256" key="4">
    <source>
        <dbReference type="ARBA" id="ARBA00023163"/>
    </source>
</evidence>
<dbReference type="Proteomes" id="UP000015453">
    <property type="component" value="Unassembled WGS sequence"/>
</dbReference>
<accession>S8DVN6</accession>
<dbReference type="GO" id="GO:0005667">
    <property type="term" value="C:transcription regulator complex"/>
    <property type="evidence" value="ECO:0007669"/>
    <property type="project" value="TreeGrafter"/>
</dbReference>
<feature type="region of interest" description="Disordered" evidence="6">
    <location>
        <begin position="254"/>
        <end position="288"/>
    </location>
</feature>
<comment type="caution">
    <text evidence="7">The sequence shown here is derived from an EMBL/GenBank/DDBJ whole genome shotgun (WGS) entry which is preliminary data.</text>
</comment>
<dbReference type="PANTHER" id="PTHR12691:SF10">
    <property type="entry name" value="MEDIATOR OF RNA POLYMERASE II TRANSCRIPTION SUBUNIT 23"/>
    <property type="match status" value="1"/>
</dbReference>
<evidence type="ECO:0000313" key="7">
    <source>
        <dbReference type="EMBL" id="EPS63972.1"/>
    </source>
</evidence>
<comment type="similarity">
    <text evidence="2">Belongs to the Mediator complex subunit 23 family.</text>
</comment>
<dbReference type="GO" id="GO:0006357">
    <property type="term" value="P:regulation of transcription by RNA polymerase II"/>
    <property type="evidence" value="ECO:0007669"/>
    <property type="project" value="TreeGrafter"/>
</dbReference>
<feature type="region of interest" description="Disordered" evidence="6">
    <location>
        <begin position="354"/>
        <end position="374"/>
    </location>
</feature>
<evidence type="ECO:0000256" key="3">
    <source>
        <dbReference type="ARBA" id="ARBA00023015"/>
    </source>
</evidence>
<dbReference type="InterPro" id="IPR021629">
    <property type="entry name" value="Mediator_Med23"/>
</dbReference>
<feature type="non-terminal residue" evidence="7">
    <location>
        <position position="1"/>
    </location>
</feature>
<protein>
    <recommendedName>
        <fullName evidence="9">Mediator complex subunit 23</fullName>
    </recommendedName>
</protein>
<evidence type="ECO:0008006" key="9">
    <source>
        <dbReference type="Google" id="ProtNLM"/>
    </source>
</evidence>
<reference evidence="7 8" key="1">
    <citation type="journal article" date="2013" name="BMC Genomics">
        <title>The miniature genome of a carnivorous plant Genlisea aurea contains a low number of genes and short non-coding sequences.</title>
        <authorList>
            <person name="Leushkin E.V."/>
            <person name="Sutormin R.A."/>
            <person name="Nabieva E.R."/>
            <person name="Penin A.A."/>
            <person name="Kondrashov A.S."/>
            <person name="Logacheva M.D."/>
        </authorList>
    </citation>
    <scope>NUCLEOTIDE SEQUENCE [LARGE SCALE GENOMIC DNA]</scope>
</reference>
<evidence type="ECO:0000256" key="1">
    <source>
        <dbReference type="ARBA" id="ARBA00004123"/>
    </source>
</evidence>